<reference evidence="1 2" key="1">
    <citation type="journal article" date="2021" name="Nat. Plants">
        <title>The Taxus genome provides insights into paclitaxel biosynthesis.</title>
        <authorList>
            <person name="Xiong X."/>
            <person name="Gou J."/>
            <person name="Liao Q."/>
            <person name="Li Y."/>
            <person name="Zhou Q."/>
            <person name="Bi G."/>
            <person name="Li C."/>
            <person name="Du R."/>
            <person name="Wang X."/>
            <person name="Sun T."/>
            <person name="Guo L."/>
            <person name="Liang H."/>
            <person name="Lu P."/>
            <person name="Wu Y."/>
            <person name="Zhang Z."/>
            <person name="Ro D.K."/>
            <person name="Shang Y."/>
            <person name="Huang S."/>
            <person name="Yan J."/>
        </authorList>
    </citation>
    <scope>NUCLEOTIDE SEQUENCE [LARGE SCALE GENOMIC DNA]</scope>
    <source>
        <strain evidence="1">Ta-2019</strain>
    </source>
</reference>
<feature type="non-terminal residue" evidence="1">
    <location>
        <position position="1"/>
    </location>
</feature>
<protein>
    <submittedName>
        <fullName evidence="1">Uncharacterized protein</fullName>
    </submittedName>
</protein>
<evidence type="ECO:0000313" key="1">
    <source>
        <dbReference type="EMBL" id="KAH9292176.1"/>
    </source>
</evidence>
<accession>A0AA38C0P1</accession>
<organism evidence="1 2">
    <name type="scientific">Taxus chinensis</name>
    <name type="common">Chinese yew</name>
    <name type="synonym">Taxus wallichiana var. chinensis</name>
    <dbReference type="NCBI Taxonomy" id="29808"/>
    <lineage>
        <taxon>Eukaryota</taxon>
        <taxon>Viridiplantae</taxon>
        <taxon>Streptophyta</taxon>
        <taxon>Embryophyta</taxon>
        <taxon>Tracheophyta</taxon>
        <taxon>Spermatophyta</taxon>
        <taxon>Pinopsida</taxon>
        <taxon>Pinidae</taxon>
        <taxon>Conifers II</taxon>
        <taxon>Cupressales</taxon>
        <taxon>Taxaceae</taxon>
        <taxon>Taxus</taxon>
    </lineage>
</organism>
<evidence type="ECO:0000313" key="2">
    <source>
        <dbReference type="Proteomes" id="UP000824469"/>
    </source>
</evidence>
<dbReference type="AlphaFoldDB" id="A0AA38C0P1"/>
<gene>
    <name evidence="1" type="ORF">KI387_042635</name>
</gene>
<proteinExistence type="predicted"/>
<keyword evidence="2" id="KW-1185">Reference proteome</keyword>
<dbReference type="Proteomes" id="UP000824469">
    <property type="component" value="Unassembled WGS sequence"/>
</dbReference>
<sequence length="166" mass="18902">FQFGSCYAMVIGLSLQKSDLGLPLAAMNSSVFSFLKSIPSWNDEERRSQLKRGNKSDYDVLFSDLNILIFERKMHDYSCFWDNITEVLGSHHLDGNYEMVSSNGRELAIMSLRHDKESLKVLLNTLVFFDMFASCAGTSKKKQLRFIWDPGTYNCLRTSNFGKGGL</sequence>
<dbReference type="EMBL" id="JAHRHJ020003238">
    <property type="protein sequence ID" value="KAH9292176.1"/>
    <property type="molecule type" value="Genomic_DNA"/>
</dbReference>
<comment type="caution">
    <text evidence="1">The sequence shown here is derived from an EMBL/GenBank/DDBJ whole genome shotgun (WGS) entry which is preliminary data.</text>
</comment>
<name>A0AA38C0P1_TAXCH</name>